<dbReference type="PANTHER" id="PTHR30272">
    <property type="entry name" value="3-HYDROXYACYL-[ACYL-CARRIER-PROTEIN] DEHYDRATASE"/>
    <property type="match status" value="1"/>
</dbReference>
<sequence length="149" mass="17019">MTYKDILDSLPYSEPFLFVDEILSVSEEAIKGTYTFQPDAFFYRGHFKGNPVTPGVILTECMAQIGLVCFGIYLLREETISKKTTFALSSNEMEFYIPVYPGEKITVVSEKIYFRFQKLKCKVRLMNEKKELIALGTLSGMILNANNLK</sequence>
<dbReference type="CDD" id="cd00493">
    <property type="entry name" value="FabA_FabZ"/>
    <property type="match status" value="1"/>
</dbReference>
<evidence type="ECO:0000256" key="2">
    <source>
        <dbReference type="SAM" id="Phobius"/>
    </source>
</evidence>
<feature type="transmembrane region" description="Helical" evidence="2">
    <location>
        <begin position="56"/>
        <end position="75"/>
    </location>
</feature>
<keyword evidence="1" id="KW-0456">Lyase</keyword>
<organism evidence="3 4">
    <name type="scientific">Aequorivita soesokkakensis</name>
    <dbReference type="NCBI Taxonomy" id="1385699"/>
    <lineage>
        <taxon>Bacteria</taxon>
        <taxon>Pseudomonadati</taxon>
        <taxon>Bacteroidota</taxon>
        <taxon>Flavobacteriia</taxon>
        <taxon>Flavobacteriales</taxon>
        <taxon>Flavobacteriaceae</taxon>
        <taxon>Aequorivita</taxon>
    </lineage>
</organism>
<reference evidence="3 4" key="1">
    <citation type="submission" date="2016-05" db="EMBL/GenBank/DDBJ databases">
        <title>Genome sequencing of Vitellibacter soesokkakensis RSSK-12.</title>
        <authorList>
            <person name="Thevarajoo S."/>
            <person name="Selvaratnam C."/>
            <person name="Goh K.M."/>
            <person name="Chan K.-G."/>
            <person name="Chong C.S."/>
        </authorList>
    </citation>
    <scope>NUCLEOTIDE SEQUENCE [LARGE SCALE GENOMIC DNA]</scope>
    <source>
        <strain evidence="3 4">RSSK-12</strain>
    </source>
</reference>
<evidence type="ECO:0000313" key="3">
    <source>
        <dbReference type="EMBL" id="OAD92412.1"/>
    </source>
</evidence>
<dbReference type="Pfam" id="PF07977">
    <property type="entry name" value="FabA"/>
    <property type="match status" value="1"/>
</dbReference>
<comment type="caution">
    <text evidence="3">The sequence shown here is derived from an EMBL/GenBank/DDBJ whole genome shotgun (WGS) entry which is preliminary data.</text>
</comment>
<dbReference type="InterPro" id="IPR029069">
    <property type="entry name" value="HotDog_dom_sf"/>
</dbReference>
<keyword evidence="4" id="KW-1185">Reference proteome</keyword>
<name>A0A1A9LI78_9FLAO</name>
<dbReference type="Proteomes" id="UP000077552">
    <property type="component" value="Unassembled WGS sequence"/>
</dbReference>
<dbReference type="InterPro" id="IPR013114">
    <property type="entry name" value="FabA_FabZ"/>
</dbReference>
<dbReference type="AlphaFoldDB" id="A0A1A9LI78"/>
<proteinExistence type="predicted"/>
<gene>
    <name evidence="3" type="ORF">A7A78_00395</name>
</gene>
<dbReference type="GO" id="GO:0016829">
    <property type="term" value="F:lyase activity"/>
    <property type="evidence" value="ECO:0007669"/>
    <property type="project" value="UniProtKB-KW"/>
</dbReference>
<dbReference type="PANTHER" id="PTHR30272:SF1">
    <property type="entry name" value="3-HYDROXYACYL-[ACYL-CARRIER-PROTEIN] DEHYDRATASE"/>
    <property type="match status" value="1"/>
</dbReference>
<dbReference type="Gene3D" id="3.10.129.10">
    <property type="entry name" value="Hotdog Thioesterase"/>
    <property type="match status" value="1"/>
</dbReference>
<dbReference type="STRING" id="1385699.A7A78_00395"/>
<keyword evidence="2" id="KW-1133">Transmembrane helix</keyword>
<dbReference type="RefSeq" id="WP_068760147.1">
    <property type="nucleotide sequence ID" value="NZ_LXIE01000001.1"/>
</dbReference>
<accession>A0A1A9LI78</accession>
<evidence type="ECO:0000313" key="4">
    <source>
        <dbReference type="Proteomes" id="UP000077552"/>
    </source>
</evidence>
<dbReference type="EMBL" id="LXIE01000001">
    <property type="protein sequence ID" value="OAD92412.1"/>
    <property type="molecule type" value="Genomic_DNA"/>
</dbReference>
<dbReference type="OrthoDB" id="9772788at2"/>
<keyword evidence="2" id="KW-0472">Membrane</keyword>
<dbReference type="SUPFAM" id="SSF54637">
    <property type="entry name" value="Thioesterase/thiol ester dehydrase-isomerase"/>
    <property type="match status" value="1"/>
</dbReference>
<evidence type="ECO:0000256" key="1">
    <source>
        <dbReference type="ARBA" id="ARBA00023239"/>
    </source>
</evidence>
<keyword evidence="2" id="KW-0812">Transmembrane</keyword>
<protein>
    <submittedName>
        <fullName evidence="3">Hydroxymyristoyl-ACP dehydratase</fullName>
    </submittedName>
</protein>